<reference evidence="1 2" key="1">
    <citation type="submission" date="2024-11" db="EMBL/GenBank/DDBJ databases">
        <authorList>
            <person name="Heng Y.C."/>
            <person name="Lim A.C.H."/>
            <person name="Lee J.K.Y."/>
            <person name="Kittelmann S."/>
        </authorList>
    </citation>
    <scope>NUCLEOTIDE SEQUENCE [LARGE SCALE GENOMIC DNA]</scope>
    <source>
        <strain evidence="1 2">WILCCON 0114</strain>
    </source>
</reference>
<proteinExistence type="predicted"/>
<dbReference type="EMBL" id="JBJIAA010000004">
    <property type="protein sequence ID" value="MFL0249988.1"/>
    <property type="molecule type" value="Genomic_DNA"/>
</dbReference>
<comment type="caution">
    <text evidence="1">The sequence shown here is derived from an EMBL/GenBank/DDBJ whole genome shotgun (WGS) entry which is preliminary data.</text>
</comment>
<keyword evidence="2" id="KW-1185">Reference proteome</keyword>
<dbReference type="RefSeq" id="WP_406786654.1">
    <property type="nucleotide sequence ID" value="NZ_JBJIAA010000004.1"/>
</dbReference>
<name>A0ABW8TBW9_9CLOT</name>
<protein>
    <submittedName>
        <fullName evidence="1">Uncharacterized protein</fullName>
    </submittedName>
</protein>
<evidence type="ECO:0000313" key="1">
    <source>
        <dbReference type="EMBL" id="MFL0249988.1"/>
    </source>
</evidence>
<organism evidence="1 2">
    <name type="scientific">Clostridium neuense</name>
    <dbReference type="NCBI Taxonomy" id="1728934"/>
    <lineage>
        <taxon>Bacteria</taxon>
        <taxon>Bacillati</taxon>
        <taxon>Bacillota</taxon>
        <taxon>Clostridia</taxon>
        <taxon>Eubacteriales</taxon>
        <taxon>Clostridiaceae</taxon>
        <taxon>Clostridium</taxon>
    </lineage>
</organism>
<dbReference type="Proteomes" id="UP001623592">
    <property type="component" value="Unassembled WGS sequence"/>
</dbReference>
<accession>A0ABW8TBW9</accession>
<gene>
    <name evidence="1" type="ORF">ACJDT4_06095</name>
</gene>
<evidence type="ECO:0000313" key="2">
    <source>
        <dbReference type="Proteomes" id="UP001623592"/>
    </source>
</evidence>
<sequence>MLTGTQSIGDVIQTILLAVVAIGYPKQSTYPRPRKLLEEVTECI</sequence>